<dbReference type="GO" id="GO:0009279">
    <property type="term" value="C:cell outer membrane"/>
    <property type="evidence" value="ECO:0007669"/>
    <property type="project" value="UniProtKB-SubCell"/>
</dbReference>
<keyword evidence="2 4" id="KW-0472">Membrane</keyword>
<gene>
    <name evidence="9" type="ORF">SAMN04487855_2895</name>
    <name evidence="8" type="ORF">SAMN05216589_2875</name>
</gene>
<evidence type="ECO:0000256" key="6">
    <source>
        <dbReference type="SAM" id="SignalP"/>
    </source>
</evidence>
<dbReference type="EMBL" id="FOGN01000006">
    <property type="protein sequence ID" value="SES25407.1"/>
    <property type="molecule type" value="Genomic_DNA"/>
</dbReference>
<comment type="subcellular location">
    <subcellularLocation>
        <location evidence="1">Cell outer membrane</location>
    </subcellularLocation>
</comment>
<evidence type="ECO:0000256" key="1">
    <source>
        <dbReference type="ARBA" id="ARBA00004442"/>
    </source>
</evidence>
<name>A0A031MFK4_9GAMM</name>
<dbReference type="InterPro" id="IPR006690">
    <property type="entry name" value="OMPA-like_CS"/>
</dbReference>
<dbReference type="PROSITE" id="PS51123">
    <property type="entry name" value="OMPA_2"/>
    <property type="match status" value="1"/>
</dbReference>
<keyword evidence="10" id="KW-1185">Reference proteome</keyword>
<keyword evidence="5" id="KW-0175">Coiled coil</keyword>
<dbReference type="CDD" id="cd07185">
    <property type="entry name" value="OmpA_C-like"/>
    <property type="match status" value="1"/>
</dbReference>
<evidence type="ECO:0000256" key="5">
    <source>
        <dbReference type="SAM" id="Coils"/>
    </source>
</evidence>
<feature type="chain" id="PRO_5010401339" evidence="6">
    <location>
        <begin position="22"/>
        <end position="257"/>
    </location>
</feature>
<dbReference type="InterPro" id="IPR025511">
    <property type="entry name" value="DUF4398"/>
</dbReference>
<sequence length="257" mass="28465">MRTQLTIPACLAMGLLLTACASNELNPNLEQARLDVTELQNHPQSRQLAAVETEDARDALGRAELAQKEGAEPHEIDHLAYLTERRVELARQTIALRSAEQELEGVSEKRARTRLEARDAQIRKLQEELNAKQTDRGSVVTFSNVLFDLDKSELKPAANSSVRKLAQFLQENEQRKVLIEGFTDSTGPDAYNLTLSQARADSVRRALVQEGVDASRIQTVGLGEAHPVSDNNTPASRAMNRRVEVTISHDAQQVPAR</sequence>
<feature type="signal peptide" evidence="6">
    <location>
        <begin position="1"/>
        <end position="21"/>
    </location>
</feature>
<evidence type="ECO:0000313" key="8">
    <source>
        <dbReference type="EMBL" id="SES25407.1"/>
    </source>
</evidence>
<evidence type="ECO:0000313" key="10">
    <source>
        <dbReference type="Proteomes" id="UP000186599"/>
    </source>
</evidence>
<dbReference type="PROSITE" id="PS51257">
    <property type="entry name" value="PROKAR_LIPOPROTEIN"/>
    <property type="match status" value="1"/>
</dbReference>
<dbReference type="InterPro" id="IPR006665">
    <property type="entry name" value="OmpA-like"/>
</dbReference>
<evidence type="ECO:0000256" key="2">
    <source>
        <dbReference type="ARBA" id="ARBA00023136"/>
    </source>
</evidence>
<dbReference type="AlphaFoldDB" id="A0A031MFK4"/>
<dbReference type="InterPro" id="IPR006664">
    <property type="entry name" value="OMP_bac"/>
</dbReference>
<dbReference type="InterPro" id="IPR036737">
    <property type="entry name" value="OmpA-like_sf"/>
</dbReference>
<feature type="domain" description="OmpA-like" evidence="7">
    <location>
        <begin position="134"/>
        <end position="251"/>
    </location>
</feature>
<keyword evidence="6" id="KW-0732">Signal</keyword>
<reference evidence="10 11" key="1">
    <citation type="submission" date="2016-10" db="EMBL/GenBank/DDBJ databases">
        <authorList>
            <person name="de Groot N.N."/>
        </authorList>
    </citation>
    <scope>NUCLEOTIDE SEQUENCE [LARGE SCALE GENOMIC DNA]</scope>
    <source>
        <strain evidence="9 10">CGMCC 1.9095</strain>
        <strain evidence="8 11">DSM 22558</strain>
    </source>
</reference>
<dbReference type="PRINTS" id="PR01021">
    <property type="entry name" value="OMPADOMAIN"/>
</dbReference>
<dbReference type="PROSITE" id="PS01068">
    <property type="entry name" value="OMPA_1"/>
    <property type="match status" value="1"/>
</dbReference>
<evidence type="ECO:0000256" key="4">
    <source>
        <dbReference type="PROSITE-ProRule" id="PRU00473"/>
    </source>
</evidence>
<dbReference type="PANTHER" id="PTHR30329">
    <property type="entry name" value="STATOR ELEMENT OF FLAGELLAR MOTOR COMPLEX"/>
    <property type="match status" value="1"/>
</dbReference>
<organism evidence="8 11">
    <name type="scientific">Halopseudomonas bauzanensis</name>
    <dbReference type="NCBI Taxonomy" id="653930"/>
    <lineage>
        <taxon>Bacteria</taxon>
        <taxon>Pseudomonadati</taxon>
        <taxon>Pseudomonadota</taxon>
        <taxon>Gammaproteobacteria</taxon>
        <taxon>Pseudomonadales</taxon>
        <taxon>Pseudomonadaceae</taxon>
        <taxon>Halopseudomonas</taxon>
    </lineage>
</organism>
<dbReference type="Proteomes" id="UP000186599">
    <property type="component" value="Unassembled WGS sequence"/>
</dbReference>
<dbReference type="SUPFAM" id="SSF103088">
    <property type="entry name" value="OmpA-like"/>
    <property type="match status" value="1"/>
</dbReference>
<dbReference type="Pfam" id="PF00691">
    <property type="entry name" value="OmpA"/>
    <property type="match status" value="1"/>
</dbReference>
<evidence type="ECO:0000256" key="3">
    <source>
        <dbReference type="ARBA" id="ARBA00023237"/>
    </source>
</evidence>
<dbReference type="Proteomes" id="UP000186904">
    <property type="component" value="Unassembled WGS sequence"/>
</dbReference>
<evidence type="ECO:0000313" key="11">
    <source>
        <dbReference type="Proteomes" id="UP000186904"/>
    </source>
</evidence>
<keyword evidence="3" id="KW-0998">Cell outer membrane</keyword>
<proteinExistence type="predicted"/>
<dbReference type="RefSeq" id="WP_036990911.1">
    <property type="nucleotide sequence ID" value="NZ_FOGN01000006.1"/>
</dbReference>
<dbReference type="PANTHER" id="PTHR30329:SF21">
    <property type="entry name" value="LIPOPROTEIN YIAD-RELATED"/>
    <property type="match status" value="1"/>
</dbReference>
<dbReference type="Pfam" id="PF14346">
    <property type="entry name" value="DUF4398"/>
    <property type="match status" value="1"/>
</dbReference>
<dbReference type="OrthoDB" id="9782229at2"/>
<dbReference type="STRING" id="653930.SAMN05216589_2875"/>
<dbReference type="Gene3D" id="3.30.1330.60">
    <property type="entry name" value="OmpA-like domain"/>
    <property type="match status" value="1"/>
</dbReference>
<protein>
    <submittedName>
        <fullName evidence="8">Outer membrane protein OmpA</fullName>
    </submittedName>
</protein>
<dbReference type="EMBL" id="FOUA01000006">
    <property type="protein sequence ID" value="SFM25169.1"/>
    <property type="molecule type" value="Genomic_DNA"/>
</dbReference>
<dbReference type="InterPro" id="IPR050330">
    <property type="entry name" value="Bact_OuterMem_StrucFunc"/>
</dbReference>
<accession>A0A031MFK4</accession>
<feature type="coiled-coil region" evidence="5">
    <location>
        <begin position="89"/>
        <end position="135"/>
    </location>
</feature>
<evidence type="ECO:0000313" key="9">
    <source>
        <dbReference type="EMBL" id="SFM25169.1"/>
    </source>
</evidence>
<evidence type="ECO:0000259" key="7">
    <source>
        <dbReference type="PROSITE" id="PS51123"/>
    </source>
</evidence>